<dbReference type="STRING" id="370622.LA66_08480"/>
<evidence type="ECO:0000313" key="3">
    <source>
        <dbReference type="Proteomes" id="UP000030826"/>
    </source>
</evidence>
<evidence type="ECO:0000313" key="2">
    <source>
        <dbReference type="EMBL" id="KHJ54621.1"/>
    </source>
</evidence>
<organism evidence="2 3">
    <name type="scientific">Aureimonas altamirensis</name>
    <dbReference type="NCBI Taxonomy" id="370622"/>
    <lineage>
        <taxon>Bacteria</taxon>
        <taxon>Pseudomonadati</taxon>
        <taxon>Pseudomonadota</taxon>
        <taxon>Alphaproteobacteria</taxon>
        <taxon>Hyphomicrobiales</taxon>
        <taxon>Aurantimonadaceae</taxon>
        <taxon>Aureimonas</taxon>
    </lineage>
</organism>
<evidence type="ECO:0000256" key="1">
    <source>
        <dbReference type="SAM" id="Phobius"/>
    </source>
</evidence>
<dbReference type="RefSeq" id="WP_039191364.1">
    <property type="nucleotide sequence ID" value="NZ_JRFJ01000002.1"/>
</dbReference>
<keyword evidence="1" id="KW-0812">Transmembrane</keyword>
<protein>
    <submittedName>
        <fullName evidence="2">Uncharacterized protein</fullName>
    </submittedName>
</protein>
<dbReference type="OrthoDB" id="9808451at2"/>
<comment type="caution">
    <text evidence="2">The sequence shown here is derived from an EMBL/GenBank/DDBJ whole genome shotgun (WGS) entry which is preliminary data.</text>
</comment>
<reference evidence="2 3" key="1">
    <citation type="submission" date="2014-09" db="EMBL/GenBank/DDBJ databases">
        <title>Isolation and characterization of Aurantimonas altamirensis ON-56566 from clinical sample following a dog bite.</title>
        <authorList>
            <person name="Eshaghi A."/>
            <person name="Li A."/>
            <person name="Shahinas D."/>
            <person name="Bahn P."/>
            <person name="Kus J.V."/>
            <person name="Patel S.N."/>
        </authorList>
    </citation>
    <scope>NUCLEOTIDE SEQUENCE [LARGE SCALE GENOMIC DNA]</scope>
    <source>
        <strain evidence="2 3">ON-56566</strain>
    </source>
</reference>
<dbReference type="Proteomes" id="UP000030826">
    <property type="component" value="Unassembled WGS sequence"/>
</dbReference>
<name>A0A0B1Q5G5_9HYPH</name>
<accession>A0A0B1Q5G5</accession>
<keyword evidence="1" id="KW-0472">Membrane</keyword>
<dbReference type="EMBL" id="JRFJ01000002">
    <property type="protein sequence ID" value="KHJ54621.1"/>
    <property type="molecule type" value="Genomic_DNA"/>
</dbReference>
<dbReference type="AlphaFoldDB" id="A0A0B1Q5G5"/>
<gene>
    <name evidence="2" type="ORF">LA66_08480</name>
</gene>
<keyword evidence="1" id="KW-1133">Transmembrane helix</keyword>
<sequence length="204" mass="22104">MAELKHDIAVAKGSRRLADAVRAAKIAAAQRSDIVVDIREAEKARLGSLADEMREVADAVPPTDDLFDFTLSEGPQPRYWVDGTAHISMARDRITYRFMRETRLGRVTLAESTDVQRMVDAVTEYVAERMVERDRAMALSDRVAARGEGGKLVIAASDFQDEAATPAPKDRTGLMMAAAWLLIGSVLGAGALVGLSTYLSAPVL</sequence>
<proteinExistence type="predicted"/>
<feature type="transmembrane region" description="Helical" evidence="1">
    <location>
        <begin position="178"/>
        <end position="201"/>
    </location>
</feature>